<evidence type="ECO:0000256" key="16">
    <source>
        <dbReference type="SAM" id="SignalP"/>
    </source>
</evidence>
<dbReference type="AlphaFoldDB" id="A0A412B1M3"/>
<dbReference type="SMART" id="SM00936">
    <property type="entry name" value="PBP5_C"/>
    <property type="match status" value="1"/>
</dbReference>
<evidence type="ECO:0000256" key="10">
    <source>
        <dbReference type="ARBA" id="ARBA00022984"/>
    </source>
</evidence>
<evidence type="ECO:0000256" key="12">
    <source>
        <dbReference type="ARBA" id="ARBA00034000"/>
    </source>
</evidence>
<feature type="domain" description="Peptidase S11 D-Ala-D-Ala carboxypeptidase A C-terminal" evidence="17">
    <location>
        <begin position="274"/>
        <end position="366"/>
    </location>
</feature>
<feature type="active site" description="Proton acceptor" evidence="13">
    <location>
        <position position="67"/>
    </location>
</feature>
<dbReference type="InterPro" id="IPR012338">
    <property type="entry name" value="Beta-lactam/transpept-like"/>
</dbReference>
<dbReference type="Gene3D" id="2.60.410.10">
    <property type="entry name" value="D-Ala-D-Ala carboxypeptidase, C-terminal domain"/>
    <property type="match status" value="1"/>
</dbReference>
<dbReference type="SUPFAM" id="SSF69189">
    <property type="entry name" value="Penicillin-binding protein associated domain"/>
    <property type="match status" value="1"/>
</dbReference>
<dbReference type="InterPro" id="IPR018044">
    <property type="entry name" value="Peptidase_S11"/>
</dbReference>
<protein>
    <recommendedName>
        <fullName evidence="4">serine-type D-Ala-D-Ala carboxypeptidase</fullName>
        <ecNumber evidence="4">3.4.16.4</ecNumber>
    </recommendedName>
</protein>
<dbReference type="EC" id="3.4.16.4" evidence="4"/>
<keyword evidence="8" id="KW-0378">Hydrolase</keyword>
<dbReference type="UniPathway" id="UPA00219"/>
<keyword evidence="5 18" id="KW-0121">Carboxypeptidase</keyword>
<dbReference type="Pfam" id="PF00768">
    <property type="entry name" value="Peptidase_S11"/>
    <property type="match status" value="1"/>
</dbReference>
<dbReference type="InterPro" id="IPR037167">
    <property type="entry name" value="Peptidase_S11_C_sf"/>
</dbReference>
<evidence type="ECO:0000256" key="7">
    <source>
        <dbReference type="ARBA" id="ARBA00022729"/>
    </source>
</evidence>
<dbReference type="InterPro" id="IPR001967">
    <property type="entry name" value="Peptidase_S11_N"/>
</dbReference>
<organism evidence="18 19">
    <name type="scientific">[Clostridium] leptum</name>
    <dbReference type="NCBI Taxonomy" id="1535"/>
    <lineage>
        <taxon>Bacteria</taxon>
        <taxon>Bacillati</taxon>
        <taxon>Bacillota</taxon>
        <taxon>Clostridia</taxon>
        <taxon>Eubacteriales</taxon>
        <taxon>Oscillospiraceae</taxon>
        <taxon>Oscillospiraceae incertae sedis</taxon>
    </lineage>
</organism>
<dbReference type="GO" id="GO:0071555">
    <property type="term" value="P:cell wall organization"/>
    <property type="evidence" value="ECO:0007669"/>
    <property type="project" value="UniProtKB-KW"/>
</dbReference>
<keyword evidence="6" id="KW-0645">Protease</keyword>
<keyword evidence="9" id="KW-0133">Cell shape</keyword>
<dbReference type="Gene3D" id="3.40.710.10">
    <property type="entry name" value="DD-peptidase/beta-lactamase superfamily"/>
    <property type="match status" value="1"/>
</dbReference>
<dbReference type="InterPro" id="IPR015956">
    <property type="entry name" value="Peniciliin-bd_prot_C_sf"/>
</dbReference>
<feature type="binding site" evidence="14">
    <location>
        <position position="230"/>
    </location>
    <ligand>
        <name>substrate</name>
    </ligand>
</feature>
<evidence type="ECO:0000256" key="6">
    <source>
        <dbReference type="ARBA" id="ARBA00022670"/>
    </source>
</evidence>
<feature type="chain" id="PRO_5039499464" description="serine-type D-Ala-D-Ala carboxypeptidase" evidence="16">
    <location>
        <begin position="30"/>
        <end position="382"/>
    </location>
</feature>
<dbReference type="Proteomes" id="UP000284751">
    <property type="component" value="Unassembled WGS sequence"/>
</dbReference>
<dbReference type="Pfam" id="PF07943">
    <property type="entry name" value="PBP5_C"/>
    <property type="match status" value="1"/>
</dbReference>
<evidence type="ECO:0000256" key="8">
    <source>
        <dbReference type="ARBA" id="ARBA00022801"/>
    </source>
</evidence>
<feature type="signal peptide" evidence="16">
    <location>
        <begin position="1"/>
        <end position="29"/>
    </location>
</feature>
<evidence type="ECO:0000256" key="3">
    <source>
        <dbReference type="ARBA" id="ARBA00007164"/>
    </source>
</evidence>
<keyword evidence="7 16" id="KW-0732">Signal</keyword>
<evidence type="ECO:0000259" key="17">
    <source>
        <dbReference type="SMART" id="SM00936"/>
    </source>
</evidence>
<feature type="active site" evidence="13">
    <location>
        <position position="123"/>
    </location>
</feature>
<dbReference type="GO" id="GO:0006508">
    <property type="term" value="P:proteolysis"/>
    <property type="evidence" value="ECO:0007669"/>
    <property type="project" value="UniProtKB-KW"/>
</dbReference>
<evidence type="ECO:0000256" key="1">
    <source>
        <dbReference type="ARBA" id="ARBA00003217"/>
    </source>
</evidence>
<keyword evidence="11" id="KW-0961">Cell wall biogenesis/degradation</keyword>
<reference evidence="18 19" key="1">
    <citation type="submission" date="2018-08" db="EMBL/GenBank/DDBJ databases">
        <title>A genome reference for cultivated species of the human gut microbiota.</title>
        <authorList>
            <person name="Zou Y."/>
            <person name="Xue W."/>
            <person name="Luo G."/>
        </authorList>
    </citation>
    <scope>NUCLEOTIDE SEQUENCE [LARGE SCALE GENOMIC DNA]</scope>
    <source>
        <strain evidence="18 19">AF28-26</strain>
    </source>
</reference>
<dbReference type="EMBL" id="QRTC01000001">
    <property type="protein sequence ID" value="RGQ44861.1"/>
    <property type="molecule type" value="Genomic_DNA"/>
</dbReference>
<comment type="caution">
    <text evidence="18">The sequence shown here is derived from an EMBL/GenBank/DDBJ whole genome shotgun (WGS) entry which is preliminary data.</text>
</comment>
<evidence type="ECO:0000256" key="4">
    <source>
        <dbReference type="ARBA" id="ARBA00012448"/>
    </source>
</evidence>
<dbReference type="GO" id="GO:0009252">
    <property type="term" value="P:peptidoglycan biosynthetic process"/>
    <property type="evidence" value="ECO:0007669"/>
    <property type="project" value="UniProtKB-UniPathway"/>
</dbReference>
<keyword evidence="10" id="KW-0573">Peptidoglycan synthesis</keyword>
<comment type="function">
    <text evidence="1">Removes C-terminal D-alanyl residues from sugar-peptide cell wall precursors.</text>
</comment>
<evidence type="ECO:0000256" key="15">
    <source>
        <dbReference type="RuleBase" id="RU004016"/>
    </source>
</evidence>
<evidence type="ECO:0000313" key="19">
    <source>
        <dbReference type="Proteomes" id="UP000284751"/>
    </source>
</evidence>
<dbReference type="PRINTS" id="PR00725">
    <property type="entry name" value="DADACBPTASE1"/>
</dbReference>
<evidence type="ECO:0000256" key="13">
    <source>
        <dbReference type="PIRSR" id="PIRSR618044-1"/>
    </source>
</evidence>
<dbReference type="PANTHER" id="PTHR21581">
    <property type="entry name" value="D-ALANYL-D-ALANINE CARBOXYPEPTIDASE"/>
    <property type="match status" value="1"/>
</dbReference>
<comment type="pathway">
    <text evidence="2">Cell wall biogenesis; peptidoglycan biosynthesis.</text>
</comment>
<dbReference type="SUPFAM" id="SSF56601">
    <property type="entry name" value="beta-lactamase/transpeptidase-like"/>
    <property type="match status" value="1"/>
</dbReference>
<dbReference type="GO" id="GO:0008360">
    <property type="term" value="P:regulation of cell shape"/>
    <property type="evidence" value="ECO:0007669"/>
    <property type="project" value="UniProtKB-KW"/>
</dbReference>
<evidence type="ECO:0000256" key="11">
    <source>
        <dbReference type="ARBA" id="ARBA00023316"/>
    </source>
</evidence>
<evidence type="ECO:0000256" key="5">
    <source>
        <dbReference type="ARBA" id="ARBA00022645"/>
    </source>
</evidence>
<sequence length="382" mass="40963">MVALLKKRIKLLCALLAVAGILTSTGTLAAANGGEPSVSAKAAVLMTADNSTVLYEKAAEEKLPMASTTKIMTALLTLEAAQAEDRQVKITDEMVRVEGSSMGLKSGNVVTLTALAQGMLLCSGNDAANAAAIAIAGSTENFAKLMNQRAKQIGMKNTNFVTPSGLDDENHYTTAYDMALLGACAMENQRFIEIASQKSIQVQFVEPDMKYTFGNHNRLLTAYEGCIGVKTGFTKKSGRCLVSCAERDGVRLVAVTLNAPDDWNDHKAMLDYGFSKVKQVSFDDTALGLQVPVVGGVRDSISVNGAFTVGASVLAEEESGIEKRIEVPAFLYAPMRKGQTVGKLTYEINGKVLASVDLLAGEDLPAQIKQKSLWERFLDWFR</sequence>
<evidence type="ECO:0000256" key="14">
    <source>
        <dbReference type="PIRSR" id="PIRSR618044-2"/>
    </source>
</evidence>
<proteinExistence type="inferred from homology"/>
<gene>
    <name evidence="18" type="ORF">DWY99_00860</name>
</gene>
<dbReference type="GO" id="GO:0009002">
    <property type="term" value="F:serine-type D-Ala-D-Ala carboxypeptidase activity"/>
    <property type="evidence" value="ECO:0007669"/>
    <property type="project" value="UniProtKB-EC"/>
</dbReference>
<evidence type="ECO:0000313" key="18">
    <source>
        <dbReference type="EMBL" id="RGQ44861.1"/>
    </source>
</evidence>
<feature type="active site" description="Proton acceptor" evidence="13">
    <location>
        <position position="70"/>
    </location>
</feature>
<evidence type="ECO:0000256" key="2">
    <source>
        <dbReference type="ARBA" id="ARBA00004752"/>
    </source>
</evidence>
<evidence type="ECO:0000256" key="9">
    <source>
        <dbReference type="ARBA" id="ARBA00022960"/>
    </source>
</evidence>
<comment type="catalytic activity">
    <reaction evidence="12">
        <text>Preferential cleavage: (Ac)2-L-Lys-D-Ala-|-D-Ala. Also transpeptidation of peptidyl-alanyl moieties that are N-acyl substituents of D-alanine.</text>
        <dbReference type="EC" id="3.4.16.4"/>
    </reaction>
</comment>
<dbReference type="InterPro" id="IPR012907">
    <property type="entry name" value="Peptidase_S11_C"/>
</dbReference>
<name>A0A412B1M3_9FIRM</name>
<dbReference type="PANTHER" id="PTHR21581:SF33">
    <property type="entry name" value="D-ALANYL-D-ALANINE CARBOXYPEPTIDASE DACB"/>
    <property type="match status" value="1"/>
</dbReference>
<accession>A0A412B1M3</accession>
<comment type="similarity">
    <text evidence="3 15">Belongs to the peptidase S11 family.</text>
</comment>